<accession>A0ABW5J0J2</accession>
<dbReference type="InterPro" id="IPR018580">
    <property type="entry name" value="Uncharacterised_YfhO"/>
</dbReference>
<feature type="transmembrane region" description="Helical" evidence="1">
    <location>
        <begin position="338"/>
        <end position="357"/>
    </location>
</feature>
<evidence type="ECO:0000256" key="1">
    <source>
        <dbReference type="SAM" id="Phobius"/>
    </source>
</evidence>
<keyword evidence="1" id="KW-1133">Transmembrane helix</keyword>
<name>A0ABW5J0J2_9BACT</name>
<dbReference type="EMBL" id="JBHULC010000001">
    <property type="protein sequence ID" value="MFD2519491.1"/>
    <property type="molecule type" value="Genomic_DNA"/>
</dbReference>
<feature type="transmembrane region" description="Helical" evidence="1">
    <location>
        <begin position="481"/>
        <end position="499"/>
    </location>
</feature>
<dbReference type="RefSeq" id="WP_340238495.1">
    <property type="nucleotide sequence ID" value="NZ_JBBEWC010000009.1"/>
</dbReference>
<dbReference type="PANTHER" id="PTHR38454:SF1">
    <property type="entry name" value="INTEGRAL MEMBRANE PROTEIN"/>
    <property type="match status" value="1"/>
</dbReference>
<feature type="transmembrane region" description="Helical" evidence="1">
    <location>
        <begin position="37"/>
        <end position="54"/>
    </location>
</feature>
<reference evidence="3" key="1">
    <citation type="journal article" date="2019" name="Int. J. Syst. Evol. Microbiol.">
        <title>The Global Catalogue of Microorganisms (GCM) 10K type strain sequencing project: providing services to taxonomists for standard genome sequencing and annotation.</title>
        <authorList>
            <consortium name="The Broad Institute Genomics Platform"/>
            <consortium name="The Broad Institute Genome Sequencing Center for Infectious Disease"/>
            <person name="Wu L."/>
            <person name="Ma J."/>
        </authorList>
    </citation>
    <scope>NUCLEOTIDE SEQUENCE [LARGE SCALE GENOMIC DNA]</scope>
    <source>
        <strain evidence="3">KCTC 52344</strain>
    </source>
</reference>
<feature type="transmembrane region" description="Helical" evidence="1">
    <location>
        <begin position="155"/>
        <end position="173"/>
    </location>
</feature>
<feature type="transmembrane region" description="Helical" evidence="1">
    <location>
        <begin position="261"/>
        <end position="280"/>
    </location>
</feature>
<evidence type="ECO:0000313" key="3">
    <source>
        <dbReference type="Proteomes" id="UP001597510"/>
    </source>
</evidence>
<feature type="transmembrane region" description="Helical" evidence="1">
    <location>
        <begin position="787"/>
        <end position="809"/>
    </location>
</feature>
<feature type="transmembrane region" description="Helical" evidence="1">
    <location>
        <begin position="392"/>
        <end position="411"/>
    </location>
</feature>
<gene>
    <name evidence="2" type="ORF">ACFSR2_01265</name>
</gene>
<feature type="transmembrane region" description="Helical" evidence="1">
    <location>
        <begin position="222"/>
        <end position="241"/>
    </location>
</feature>
<feature type="transmembrane region" description="Helical" evidence="1">
    <location>
        <begin position="454"/>
        <end position="474"/>
    </location>
</feature>
<protein>
    <submittedName>
        <fullName evidence="2">YfhO family protein</fullName>
    </submittedName>
</protein>
<organism evidence="2 3">
    <name type="scientific">Emticicia soli</name>
    <dbReference type="NCBI Taxonomy" id="2027878"/>
    <lineage>
        <taxon>Bacteria</taxon>
        <taxon>Pseudomonadati</taxon>
        <taxon>Bacteroidota</taxon>
        <taxon>Cytophagia</taxon>
        <taxon>Cytophagales</taxon>
        <taxon>Leadbetterellaceae</taxon>
        <taxon>Emticicia</taxon>
    </lineage>
</organism>
<dbReference type="PANTHER" id="PTHR38454">
    <property type="entry name" value="INTEGRAL MEMBRANE PROTEIN-RELATED"/>
    <property type="match status" value="1"/>
</dbReference>
<feature type="transmembrane region" description="Helical" evidence="1">
    <location>
        <begin position="423"/>
        <end position="442"/>
    </location>
</feature>
<keyword evidence="3" id="KW-1185">Reference proteome</keyword>
<comment type="caution">
    <text evidence="2">The sequence shown here is derived from an EMBL/GenBank/DDBJ whole genome shotgun (WGS) entry which is preliminary data.</text>
</comment>
<feature type="transmembrane region" description="Helical" evidence="1">
    <location>
        <begin position="364"/>
        <end position="386"/>
    </location>
</feature>
<dbReference type="Proteomes" id="UP001597510">
    <property type="component" value="Unassembled WGS sequence"/>
</dbReference>
<dbReference type="Pfam" id="PF09586">
    <property type="entry name" value="YfhO"/>
    <property type="match status" value="2"/>
</dbReference>
<keyword evidence="1" id="KW-0812">Transmembrane</keyword>
<proteinExistence type="predicted"/>
<feature type="transmembrane region" description="Helical" evidence="1">
    <location>
        <begin position="127"/>
        <end position="148"/>
    </location>
</feature>
<feature type="transmembrane region" description="Helical" evidence="1">
    <location>
        <begin position="179"/>
        <end position="201"/>
    </location>
</feature>
<sequence>MAKKKYVQKVDKPAKEILDTQAVIKPSPLPDFLSFKSSFYILLVLLVLANFWVFKDFLLGKKVFLFKDIGSDTLNQIYAFAKMIIDTIAKDGMPKWSFQQGLGQYVAPFNLGNPFHWLVYLMGADNLPYSIGLVEFLKFVLSGLFFYAYLRQLSLSALACIIGGLVYGLSGFLSVSSGWFNFFTGWSVELSFWLLALELLLRGKTWYYMPIAIALVAMDQPFNLFLIGEFSIIYVVAWYFLQENVNLETYLIRVARATVCGVLGLCIGGIMFGANIFTMINSPRVSGGSSYYSTLTSQPILQPVDALQAGTIVSRFFGNNLLGVGNNYKGWMNYMEGPTFYLGLLGLLLFPQIFIFLKGTRRKTAAILGGIIALILLFPFFRHAFWGFTGDYYRILSLFIGIAFLISGLWVITKVEKGEKLNLPLLGGTYALWLILLLIGYTDEWSSIMVNSEKVKSLLVLTVLAIVLAIYNFWPSSLLKYLIIVITFFEATGVAYTTLNKRDIILKSEWKDRAGFNDYSNEAVQYLKKLDPSFYRIEKDYSSGTAIHVSTNDPMVQGYNGTTVYTAFNHKNQVSFMAGLGMINPKNEFETRWLTTLRNRPFVLGHVATKYVLSKGVIPFKNFGYDSLTTINDVTIFQNPNYLPLGFTYDAYITDTNFKDLSLLQKDLTLLHAFVIDDKEKADFSKLRETKDSSTVLTIEQVILLSDERKKEKLNIKSFSNNLIEGDIELSSPKLLYLSIPYDEGWKVEVNGKAMPTKKVTYGMTGVLLEKGKHSIVMRYIPPYEKAGMWASISGILVYVGLVCMTVLFKRKPEETLS</sequence>
<keyword evidence="1" id="KW-0472">Membrane</keyword>
<evidence type="ECO:0000313" key="2">
    <source>
        <dbReference type="EMBL" id="MFD2519491.1"/>
    </source>
</evidence>